<name>X0ZB86_9ZZZZ</name>
<evidence type="ECO:0000259" key="1">
    <source>
        <dbReference type="SMART" id="SM00998"/>
    </source>
</evidence>
<dbReference type="GO" id="GO:0003824">
    <property type="term" value="F:catalytic activity"/>
    <property type="evidence" value="ECO:0007669"/>
    <property type="project" value="InterPro"/>
</dbReference>
<feature type="non-terminal residue" evidence="2">
    <location>
        <position position="1"/>
    </location>
</feature>
<gene>
    <name evidence="2" type="ORF">S01H4_15100</name>
</gene>
<dbReference type="Pfam" id="PF10397">
    <property type="entry name" value="ADSL_C"/>
    <property type="match status" value="1"/>
</dbReference>
<dbReference type="SMART" id="SM00998">
    <property type="entry name" value="ADSL_C"/>
    <property type="match status" value="1"/>
</dbReference>
<proteinExistence type="predicted"/>
<dbReference type="SUPFAM" id="SSF48557">
    <property type="entry name" value="L-aspartase-like"/>
    <property type="match status" value="1"/>
</dbReference>
<evidence type="ECO:0000313" key="2">
    <source>
        <dbReference type="EMBL" id="GAG66815.1"/>
    </source>
</evidence>
<organism evidence="2">
    <name type="scientific">marine sediment metagenome</name>
    <dbReference type="NCBI Taxonomy" id="412755"/>
    <lineage>
        <taxon>unclassified sequences</taxon>
        <taxon>metagenomes</taxon>
        <taxon>ecological metagenomes</taxon>
    </lineage>
</organism>
<dbReference type="EMBL" id="BART01006617">
    <property type="protein sequence ID" value="GAG66815.1"/>
    <property type="molecule type" value="Genomic_DNA"/>
</dbReference>
<dbReference type="AlphaFoldDB" id="X0ZB86"/>
<dbReference type="InterPro" id="IPR008948">
    <property type="entry name" value="L-Aspartase-like"/>
</dbReference>
<feature type="domain" description="Adenylosuccinate lyase C-terminal" evidence="1">
    <location>
        <begin position="1"/>
        <end position="63"/>
    </location>
</feature>
<reference evidence="2" key="1">
    <citation type="journal article" date="2014" name="Front. Microbiol.">
        <title>High frequency of phylogenetically diverse reductive dehalogenase-homologous genes in deep subseafloor sedimentary metagenomes.</title>
        <authorList>
            <person name="Kawai M."/>
            <person name="Futagami T."/>
            <person name="Toyoda A."/>
            <person name="Takaki Y."/>
            <person name="Nishi S."/>
            <person name="Hori S."/>
            <person name="Arai W."/>
            <person name="Tsubouchi T."/>
            <person name="Morono Y."/>
            <person name="Uchiyama I."/>
            <person name="Ito T."/>
            <person name="Fujiyama A."/>
            <person name="Inagaki F."/>
            <person name="Takami H."/>
        </authorList>
    </citation>
    <scope>NUCLEOTIDE SEQUENCE</scope>
    <source>
        <strain evidence="2">Expedition CK06-06</strain>
    </source>
</reference>
<dbReference type="InterPro" id="IPR019468">
    <property type="entry name" value="AdenyloSucc_lyase_C"/>
</dbReference>
<protein>
    <recommendedName>
        <fullName evidence="1">Adenylosuccinate lyase C-terminal domain-containing protein</fullName>
    </recommendedName>
</protein>
<sequence>GREAAYAIVQRHAMEVWERGGDFRQLLQADPEVKALLSDGELDTCFNFDNLRKNINAIFKRLGI</sequence>
<dbReference type="Gene3D" id="1.10.40.30">
    <property type="entry name" value="Fumarase/aspartase (C-terminal domain)"/>
    <property type="match status" value="1"/>
</dbReference>
<accession>X0ZB86</accession>
<comment type="caution">
    <text evidence="2">The sequence shown here is derived from an EMBL/GenBank/DDBJ whole genome shotgun (WGS) entry which is preliminary data.</text>
</comment>